<reference evidence="4" key="1">
    <citation type="submission" date="2016-04" db="EMBL/GenBank/DDBJ databases">
        <authorList>
            <person name="Nguyen H.D."/>
            <person name="Samba Siva P."/>
            <person name="Cullis J."/>
            <person name="Levesque C.A."/>
            <person name="Hambleton S."/>
        </authorList>
    </citation>
    <scope>NUCLEOTIDE SEQUENCE</scope>
    <source>
        <strain evidence="4">DAOMC 236426</strain>
    </source>
</reference>
<dbReference type="Gene3D" id="1.10.150.130">
    <property type="match status" value="1"/>
</dbReference>
<reference evidence="4" key="2">
    <citation type="journal article" date="2019" name="IMA Fungus">
        <title>Genome sequencing and comparison of five Tilletia species to identify candidate genes for the detection of regulated species infecting wheat.</title>
        <authorList>
            <person name="Nguyen H.D.T."/>
            <person name="Sultana T."/>
            <person name="Kesanakurti P."/>
            <person name="Hambleton S."/>
        </authorList>
    </citation>
    <scope>NUCLEOTIDE SEQUENCE</scope>
    <source>
        <strain evidence="4">DAOMC 236426</strain>
    </source>
</reference>
<keyword evidence="2" id="KW-0233">DNA recombination</keyword>
<gene>
    <name evidence="4" type="ORF">A4X06_0g8304</name>
</gene>
<feature type="region of interest" description="Disordered" evidence="3">
    <location>
        <begin position="796"/>
        <end position="816"/>
    </location>
</feature>
<proteinExistence type="predicted"/>
<dbReference type="SUPFAM" id="SSF47823">
    <property type="entry name" value="lambda integrase-like, N-terminal domain"/>
    <property type="match status" value="1"/>
</dbReference>
<dbReference type="InterPro" id="IPR052055">
    <property type="entry name" value="Hepadnavirus_pol/RT"/>
</dbReference>
<feature type="region of interest" description="Disordered" evidence="3">
    <location>
        <begin position="313"/>
        <end position="349"/>
    </location>
</feature>
<dbReference type="Gene3D" id="1.10.443.10">
    <property type="entry name" value="Intergrase catalytic core"/>
    <property type="match status" value="1"/>
</dbReference>
<dbReference type="InterPro" id="IPR010998">
    <property type="entry name" value="Integrase_recombinase_N"/>
</dbReference>
<evidence type="ECO:0000256" key="2">
    <source>
        <dbReference type="ARBA" id="ARBA00023172"/>
    </source>
</evidence>
<keyword evidence="5" id="KW-1185">Reference proteome</keyword>
<comment type="caution">
    <text evidence="4">The sequence shown here is derived from an EMBL/GenBank/DDBJ whole genome shotgun (WGS) entry which is preliminary data.</text>
</comment>
<evidence type="ECO:0000313" key="4">
    <source>
        <dbReference type="EMBL" id="KAE8239363.1"/>
    </source>
</evidence>
<dbReference type="EMBL" id="LWDE02001755">
    <property type="protein sequence ID" value="KAE8239363.1"/>
    <property type="molecule type" value="Genomic_DNA"/>
</dbReference>
<evidence type="ECO:0000313" key="5">
    <source>
        <dbReference type="Proteomes" id="UP000077684"/>
    </source>
</evidence>
<dbReference type="SUPFAM" id="SSF56349">
    <property type="entry name" value="DNA breaking-rejoining enzymes"/>
    <property type="match status" value="1"/>
</dbReference>
<keyword evidence="1" id="KW-0238">DNA-binding</keyword>
<sequence>NDSVLEARERAIRDQVTAERRLALGAVPEEEDQSAFAFQMKVAINSYWDKIQNERLEQCRAEHAQQADEDARVREAQQQAERVRREEEERQFAAVQTAAKMKELLGTTSPSTSIDKDKGKKVIEMAEGRRISASVNMSRPGESILKKIEQGEYSIPLWHLTREGTDHAQRARERGKSKVAIKDGEFAMEEDTSAKLTDEELSEAAWIGASNALIHWAQQLGRPKAEVEGLSILHETLTAHALYPHFPRAFHTWHRVHRQTWCTSHLGSPDGKRDDLRLIRMDWWNELRLNDEVRQWTEAANKKVDETIQASLLQHMGPRKRSTPDDETAGGSSSGPSSSHRTSFRAAGASPPRCLICGVREPRHPFATCNATTRVDNRQQIIQRTSEGRITFKDDNTEPLIALHSSQWPGVVVKDTSDALYVDLCLGFGLATAPGIWGMIADAVADILRRSGFGTLIKWVDDFLFLTVPLSDLNQANDMLATHRSIVSADPQHDGGTTSFPDANGILHPDDGRGHYSNNASASAPDSLVTSLQAINKITDPLGLPWKSTKDVDFSTTITYVGFCFDIPTRTVSLPDDKRERYRAQLTDWLHRSRFTLDEAEQLHGRLQHATFVHSAGRKRLAYFRLFLRQFSSPTVSNYSLRYPPRGIYSDLRWWSSALSSPGRSRNFSQDTTLTDLQLSTDASLQWGIGVVCGSDQLILQLKPQVIQGNQGILWAETIALEIGLRVAIDRRIQDTPLAIYCDNAAVIAGGSSGHMRDEAAMESLLRICELEASHNIDVHPVYIRLNALQQAHATNYSSPPTAAQPSSPATPSPSLISQSTLQVYNHPRPIELPRRPRVSAKLLPSHPSRSDCPAVNRLLLWDLPHTTPSPPTIESQRISQVIAASWAPSTRTTYASGILHWHLWALRSLPPDQCHLPIPIHQLLAFIAAHAGDYAGSTIKNWVAGIRAFHLAKGHLLNTKDDRVQQALTGAARLTPASSAHPPRPPYTALLLASLKPHFNLHDPFDAAVWALMLSAFWGLARLGELTTKSLAAFTPRTHPTRAHAIPHIINNALHFNLHLPWTKTSASGGNLIISTQLEPICPVSALLHHFRLNPGTPTSHIFSHGPNSAPMTRSILTQRIQQAAIAANQPTLPGHSFRIGGCTEFLLRGTSLDAVRIAGRWSSDSWKLYIRRHVELLVPALANAPNHAAAAVVTAGAPGQHGML</sequence>
<accession>A0A8X7ML87</accession>
<feature type="compositionally biased region" description="Low complexity" evidence="3">
    <location>
        <begin position="798"/>
        <end position="815"/>
    </location>
</feature>
<name>A0A8X7ML87_9BASI</name>
<feature type="non-terminal residue" evidence="4">
    <location>
        <position position="1"/>
    </location>
</feature>
<dbReference type="Proteomes" id="UP000077684">
    <property type="component" value="Unassembled WGS sequence"/>
</dbReference>
<evidence type="ECO:0008006" key="6">
    <source>
        <dbReference type="Google" id="ProtNLM"/>
    </source>
</evidence>
<feature type="compositionally biased region" description="Low complexity" evidence="3">
    <location>
        <begin position="330"/>
        <end position="339"/>
    </location>
</feature>
<dbReference type="GO" id="GO:0006310">
    <property type="term" value="P:DNA recombination"/>
    <property type="evidence" value="ECO:0007669"/>
    <property type="project" value="UniProtKB-KW"/>
</dbReference>
<dbReference type="GO" id="GO:0003677">
    <property type="term" value="F:DNA binding"/>
    <property type="evidence" value="ECO:0007669"/>
    <property type="project" value="UniProtKB-KW"/>
</dbReference>
<dbReference type="InterPro" id="IPR011010">
    <property type="entry name" value="DNA_brk_join_enz"/>
</dbReference>
<dbReference type="AlphaFoldDB" id="A0A8X7ML87"/>
<protein>
    <recommendedName>
        <fullName evidence="6">Reverse transcriptase domain-containing protein</fullName>
    </recommendedName>
</protein>
<evidence type="ECO:0000256" key="1">
    <source>
        <dbReference type="ARBA" id="ARBA00023125"/>
    </source>
</evidence>
<organism evidence="4 5">
    <name type="scientific">Tilletia controversa</name>
    <name type="common">dwarf bunt fungus</name>
    <dbReference type="NCBI Taxonomy" id="13291"/>
    <lineage>
        <taxon>Eukaryota</taxon>
        <taxon>Fungi</taxon>
        <taxon>Dikarya</taxon>
        <taxon>Basidiomycota</taxon>
        <taxon>Ustilaginomycotina</taxon>
        <taxon>Exobasidiomycetes</taxon>
        <taxon>Tilletiales</taxon>
        <taxon>Tilletiaceae</taxon>
        <taxon>Tilletia</taxon>
    </lineage>
</organism>
<dbReference type="GO" id="GO:0015074">
    <property type="term" value="P:DNA integration"/>
    <property type="evidence" value="ECO:0007669"/>
    <property type="project" value="InterPro"/>
</dbReference>
<evidence type="ECO:0000256" key="3">
    <source>
        <dbReference type="SAM" id="MobiDB-lite"/>
    </source>
</evidence>
<dbReference type="PANTHER" id="PTHR33050">
    <property type="entry name" value="REVERSE TRANSCRIPTASE DOMAIN-CONTAINING PROTEIN"/>
    <property type="match status" value="1"/>
</dbReference>
<dbReference type="PANTHER" id="PTHR33050:SF7">
    <property type="entry name" value="RIBONUCLEASE H"/>
    <property type="match status" value="1"/>
</dbReference>
<dbReference type="InterPro" id="IPR013762">
    <property type="entry name" value="Integrase-like_cat_sf"/>
</dbReference>